<sequence length="163" mass="18477">YGTSSVLRLKSAMNRGGTVESVYMTNVKADSVRNVLSVDLNWNPSYSYSTLPNEYKGKEIPEHWTVMLTPVEPKEKGYPHFKNVYLSDVKATNAVQFISAAGWNDSLRLEDFALYNLDVEAQKAGKVVFTNRMNMKNIVLKIVDKSEITLENNISLTSDIRYE</sequence>
<dbReference type="EMBL" id="SNRY01001824">
    <property type="protein sequence ID" value="KAA6328413.1"/>
    <property type="molecule type" value="Genomic_DNA"/>
</dbReference>
<feature type="non-terminal residue" evidence="1">
    <location>
        <position position="1"/>
    </location>
</feature>
<comment type="caution">
    <text evidence="1">The sequence shown here is derived from an EMBL/GenBank/DDBJ whole genome shotgun (WGS) entry which is preliminary data.</text>
</comment>
<accession>A0A5J4R6Y8</accession>
<dbReference type="EC" id="3.2.1.82" evidence="1"/>
<name>A0A5J4R6Y8_9ZZZZ</name>
<dbReference type="AlphaFoldDB" id="A0A5J4R6Y8"/>
<dbReference type="InterPro" id="IPR011050">
    <property type="entry name" value="Pectin_lyase_fold/virulence"/>
</dbReference>
<dbReference type="InterPro" id="IPR012334">
    <property type="entry name" value="Pectin_lyas_fold"/>
</dbReference>
<proteinExistence type="predicted"/>
<gene>
    <name evidence="1" type="ORF">EZS27_022692</name>
</gene>
<dbReference type="SUPFAM" id="SSF51126">
    <property type="entry name" value="Pectin lyase-like"/>
    <property type="match status" value="1"/>
</dbReference>
<keyword evidence="1" id="KW-0378">Hydrolase</keyword>
<dbReference type="Gene3D" id="2.160.20.10">
    <property type="entry name" value="Single-stranded right-handed beta-helix, Pectin lyase-like"/>
    <property type="match status" value="1"/>
</dbReference>
<dbReference type="GO" id="GO:0033917">
    <property type="term" value="F:exo-poly-alpha-galacturonosidase activity"/>
    <property type="evidence" value="ECO:0007669"/>
    <property type="project" value="UniProtKB-EC"/>
</dbReference>
<evidence type="ECO:0000313" key="1">
    <source>
        <dbReference type="EMBL" id="KAA6328413.1"/>
    </source>
</evidence>
<reference evidence="1" key="1">
    <citation type="submission" date="2019-03" db="EMBL/GenBank/DDBJ databases">
        <title>Single cell metagenomics reveals metabolic interactions within the superorganism composed of flagellate Streblomastix strix and complex community of Bacteroidetes bacteria on its surface.</title>
        <authorList>
            <person name="Treitli S.C."/>
            <person name="Kolisko M."/>
            <person name="Husnik F."/>
            <person name="Keeling P."/>
            <person name="Hampl V."/>
        </authorList>
    </citation>
    <scope>NUCLEOTIDE SEQUENCE</scope>
    <source>
        <strain evidence="1">STM</strain>
    </source>
</reference>
<keyword evidence="1" id="KW-0326">Glycosidase</keyword>
<protein>
    <submittedName>
        <fullName evidence="1">Exo-poly-alpha-D-galacturonosidase</fullName>
        <ecNumber evidence="1">3.2.1.82</ecNumber>
    </submittedName>
</protein>
<organism evidence="1">
    <name type="scientific">termite gut metagenome</name>
    <dbReference type="NCBI Taxonomy" id="433724"/>
    <lineage>
        <taxon>unclassified sequences</taxon>
        <taxon>metagenomes</taxon>
        <taxon>organismal metagenomes</taxon>
    </lineage>
</organism>